<dbReference type="KEGG" id="aol:S58_43890"/>
<dbReference type="AlphaFoldDB" id="M4Z9I6"/>
<sequence>MICGLSDGVAVALQTFYRQYASTSNIDAGKPLQFGIEDMPTLEWGQRWAPTGEPRPRKSNNVVRAPDTAFTAATLKGERYSRTRRL</sequence>
<keyword evidence="1" id="KW-0378">Hydrolase</keyword>
<gene>
    <name evidence="1" type="ORF">S58_43890</name>
</gene>
<evidence type="ECO:0000313" key="2">
    <source>
        <dbReference type="Proteomes" id="UP000011841"/>
    </source>
</evidence>
<protein>
    <submittedName>
        <fullName evidence="1">Helicase domain protein</fullName>
    </submittedName>
</protein>
<dbReference type="GO" id="GO:0004386">
    <property type="term" value="F:helicase activity"/>
    <property type="evidence" value="ECO:0007669"/>
    <property type="project" value="UniProtKB-KW"/>
</dbReference>
<proteinExistence type="predicted"/>
<reference evidence="1 2" key="1">
    <citation type="journal article" date="2013" name="Appl. Environ. Microbiol.">
        <title>Genome analysis suggests that the soil oligotrophic bacterium Agromonas oligotrophica (Bradyrhizobium oligotrophicum) is a nitrogen-fixing symbiont of Aeschynomene indica.</title>
        <authorList>
            <person name="Okubo T."/>
            <person name="Fukushima S."/>
            <person name="Itakura M."/>
            <person name="Oshima K."/>
            <person name="Longtonglang A."/>
            <person name="Teaumroong N."/>
            <person name="Mitsui H."/>
            <person name="Hattori M."/>
            <person name="Hattori R."/>
            <person name="Hattori T."/>
            <person name="Minamisawa K."/>
        </authorList>
    </citation>
    <scope>NUCLEOTIDE SEQUENCE [LARGE SCALE GENOMIC DNA]</scope>
    <source>
        <strain evidence="1 2">S58</strain>
    </source>
</reference>
<keyword evidence="1" id="KW-0547">Nucleotide-binding</keyword>
<keyword evidence="1" id="KW-0347">Helicase</keyword>
<dbReference type="HOGENOM" id="CLU_2491729_0_0_5"/>
<evidence type="ECO:0000313" key="1">
    <source>
        <dbReference type="EMBL" id="BAM90374.1"/>
    </source>
</evidence>
<accession>M4Z9I6</accession>
<organism evidence="1 2">
    <name type="scientific">Bradyrhizobium oligotrophicum S58</name>
    <dbReference type="NCBI Taxonomy" id="1245469"/>
    <lineage>
        <taxon>Bacteria</taxon>
        <taxon>Pseudomonadati</taxon>
        <taxon>Pseudomonadota</taxon>
        <taxon>Alphaproteobacteria</taxon>
        <taxon>Hyphomicrobiales</taxon>
        <taxon>Nitrobacteraceae</taxon>
        <taxon>Bradyrhizobium</taxon>
    </lineage>
</organism>
<name>M4Z9I6_9BRAD</name>
<dbReference type="EMBL" id="AP012603">
    <property type="protein sequence ID" value="BAM90374.1"/>
    <property type="molecule type" value="Genomic_DNA"/>
</dbReference>
<dbReference type="Proteomes" id="UP000011841">
    <property type="component" value="Chromosome"/>
</dbReference>
<keyword evidence="1" id="KW-0067">ATP-binding</keyword>
<keyword evidence="2" id="KW-1185">Reference proteome</keyword>